<feature type="transmembrane region" description="Helical" evidence="1">
    <location>
        <begin position="346"/>
        <end position="364"/>
    </location>
</feature>
<dbReference type="RefSeq" id="WP_169455650.1">
    <property type="nucleotide sequence ID" value="NZ_CP051774.1"/>
</dbReference>
<dbReference type="InterPro" id="IPR050697">
    <property type="entry name" value="Adenylyl/Guanylyl_Cyclase_3/4"/>
</dbReference>
<keyword evidence="1" id="KW-0472">Membrane</keyword>
<dbReference type="PROSITE" id="PS50125">
    <property type="entry name" value="GUANYLATE_CYCLASE_2"/>
    <property type="match status" value="1"/>
</dbReference>
<dbReference type="Pfam" id="PF00211">
    <property type="entry name" value="Guanylate_cyc"/>
    <property type="match status" value="1"/>
</dbReference>
<dbReference type="InterPro" id="IPR007890">
    <property type="entry name" value="CHASE2"/>
</dbReference>
<dbReference type="PANTHER" id="PTHR43081">
    <property type="entry name" value="ADENYLATE CYCLASE, TERMINAL-DIFFERENTIATION SPECIFIC-RELATED"/>
    <property type="match status" value="1"/>
</dbReference>
<dbReference type="AlphaFoldDB" id="A0A858RM37"/>
<dbReference type="Proteomes" id="UP000501812">
    <property type="component" value="Chromosome"/>
</dbReference>
<protein>
    <submittedName>
        <fullName evidence="3">Adenylate/guanylate cyclase domain-containing protein</fullName>
    </submittedName>
</protein>
<dbReference type="GO" id="GO:0035556">
    <property type="term" value="P:intracellular signal transduction"/>
    <property type="evidence" value="ECO:0007669"/>
    <property type="project" value="InterPro"/>
</dbReference>
<feature type="transmembrane region" description="Helical" evidence="1">
    <location>
        <begin position="370"/>
        <end position="395"/>
    </location>
</feature>
<dbReference type="InterPro" id="IPR001054">
    <property type="entry name" value="A/G_cyclase"/>
</dbReference>
<evidence type="ECO:0000256" key="1">
    <source>
        <dbReference type="SAM" id="Phobius"/>
    </source>
</evidence>
<organism evidence="3 4">
    <name type="scientific">Luteolibacter luteus</name>
    <dbReference type="NCBI Taxonomy" id="2728835"/>
    <lineage>
        <taxon>Bacteria</taxon>
        <taxon>Pseudomonadati</taxon>
        <taxon>Verrucomicrobiota</taxon>
        <taxon>Verrucomicrobiia</taxon>
        <taxon>Verrucomicrobiales</taxon>
        <taxon>Verrucomicrobiaceae</taxon>
        <taxon>Luteolibacter</taxon>
    </lineage>
</organism>
<dbReference type="KEGG" id="luo:HHL09_16125"/>
<dbReference type="GO" id="GO:0004016">
    <property type="term" value="F:adenylate cyclase activity"/>
    <property type="evidence" value="ECO:0007669"/>
    <property type="project" value="UniProtKB-ARBA"/>
</dbReference>
<accession>A0A858RM37</accession>
<dbReference type="PANTHER" id="PTHR43081:SF1">
    <property type="entry name" value="ADENYLATE CYCLASE, TERMINAL-DIFFERENTIATION SPECIFIC"/>
    <property type="match status" value="1"/>
</dbReference>
<gene>
    <name evidence="3" type="ORF">HHL09_16125</name>
</gene>
<evidence type="ECO:0000259" key="2">
    <source>
        <dbReference type="PROSITE" id="PS50125"/>
    </source>
</evidence>
<dbReference type="InterPro" id="IPR029787">
    <property type="entry name" value="Nucleotide_cyclase"/>
</dbReference>
<dbReference type="GO" id="GO:0009190">
    <property type="term" value="P:cyclic nucleotide biosynthetic process"/>
    <property type="evidence" value="ECO:0007669"/>
    <property type="project" value="InterPro"/>
</dbReference>
<dbReference type="Pfam" id="PF05226">
    <property type="entry name" value="CHASE2"/>
    <property type="match status" value="1"/>
</dbReference>
<name>A0A858RM37_9BACT</name>
<feature type="domain" description="Guanylate cyclase" evidence="2">
    <location>
        <begin position="443"/>
        <end position="570"/>
    </location>
</feature>
<dbReference type="SMART" id="SM00044">
    <property type="entry name" value="CYCc"/>
    <property type="match status" value="1"/>
</dbReference>
<reference evidence="3 4" key="1">
    <citation type="submission" date="2020-04" db="EMBL/GenBank/DDBJ databases">
        <title>Luteolibacter sp. G-1-1-1 isolated from soil.</title>
        <authorList>
            <person name="Dahal R.H."/>
        </authorList>
    </citation>
    <scope>NUCLEOTIDE SEQUENCE [LARGE SCALE GENOMIC DNA]</scope>
    <source>
        <strain evidence="3 4">G-1-1-1</strain>
    </source>
</reference>
<keyword evidence="4" id="KW-1185">Reference proteome</keyword>
<proteinExistence type="predicted"/>
<dbReference type="SUPFAM" id="SSF55073">
    <property type="entry name" value="Nucleotide cyclase"/>
    <property type="match status" value="1"/>
</dbReference>
<evidence type="ECO:0000313" key="3">
    <source>
        <dbReference type="EMBL" id="QJE97250.1"/>
    </source>
</evidence>
<dbReference type="SMART" id="SM01080">
    <property type="entry name" value="CHASE2"/>
    <property type="match status" value="1"/>
</dbReference>
<dbReference type="EMBL" id="CP051774">
    <property type="protein sequence ID" value="QJE97250.1"/>
    <property type="molecule type" value="Genomic_DNA"/>
</dbReference>
<feature type="transmembrane region" description="Helical" evidence="1">
    <location>
        <begin position="15"/>
        <end position="36"/>
    </location>
</feature>
<keyword evidence="1" id="KW-0812">Transmembrane</keyword>
<dbReference type="CDD" id="cd07302">
    <property type="entry name" value="CHD"/>
    <property type="match status" value="1"/>
</dbReference>
<keyword evidence="1" id="KW-1133">Transmembrane helix</keyword>
<sequence length="688" mass="75337">MTPPTGSSGSTERRVRLLAALVGIVLAISAGYLGLLQPGGPVRTLSYDLPFIAGHRSGAGADVRIVYIDDLDGRFIDRRSQAKLLDILNRAGVRAAVYDLIFDRPSEDPAVDREFAAAMLRFRGIDEAGEEVAGATRRQVFLACGRNSVSQTGANIEQLVVPTDELLAAADDFGLVALVHDRKFTVRELTAGTRDEPSMTWKAAVALGAPLEEETRLNERWINYAGPPPDPGNPASHPAIPSYNASDLLNGDVPVDLAGKVVVIGAKPGIVGAALGIDLFNTPFHRFDRDRLALTSGVEVQATILSNLKERNWLNRADKAFDDRLVILAGIFAGAGFTRLRPLPGILAGLLGILLLGVLGTVMVHYKEIWFLWSVPAFLQIPVAVVWGGFSHFYVERFFRVKLSEEQRQLREAFAKYVSPQMLDRLTAEGFRMKVGGEKIHGAMMFTDLENFTNMCERVGDPEKIVATLNDYFERTTCHIFDDDGVVIKFIGDAIFAAWGAPLPEPQSALKAARAAWKLGHSAKLVIDGVELQTRIGVHYGEVVAGNIGSVKRVDYTMIGDAVNLASRLESLNKTLGTNTLISEEVRQQIDKEFRTRLVGRLKVKGRKEITVVHELLGPQEGRPEPEWLGIYGKALELLHANDPEQAEELFRCVERAKGAPDGPSAFYLKRLADGDRVTDGVVEMTEK</sequence>
<dbReference type="Gene3D" id="3.30.70.1230">
    <property type="entry name" value="Nucleotide cyclase"/>
    <property type="match status" value="1"/>
</dbReference>
<evidence type="ECO:0000313" key="4">
    <source>
        <dbReference type="Proteomes" id="UP000501812"/>
    </source>
</evidence>